<evidence type="ECO:0000256" key="1">
    <source>
        <dbReference type="SAM" id="SignalP"/>
    </source>
</evidence>
<accession>A0AAD4MLZ7</accession>
<dbReference type="AlphaFoldDB" id="A0AAD4MLZ7"/>
<sequence length="270" mass="31221">MKYIILLVIVHICSFFDPAHNDQSNLEPIDVFVKEFEDIMATENNGTMKFAHLKERFNPLMEIADSFSRKIVELYNLTDKGPLIVTSQKLRKLHEKVQQVKMVRKFTGPPPQDDPFESVKTQPKPKSGKLWPVVYRYERWLQWNNSIGVSLEQLQYNLSEILGNNLIKLENNEYSGVCEYLWTSPAHLADDLRTDNWAMARAEIYMYGPIAVDDVLAIFHETIAKLVRDCVSIASVNENKKFAGILSSNLRSSLDYIQLIWFIWPTLPIP</sequence>
<comment type="caution">
    <text evidence="2">The sequence shown here is derived from an EMBL/GenBank/DDBJ whole genome shotgun (WGS) entry which is preliminary data.</text>
</comment>
<keyword evidence="3" id="KW-1185">Reference proteome</keyword>
<proteinExistence type="predicted"/>
<name>A0AAD4MLZ7_9BILA</name>
<organism evidence="2 3">
    <name type="scientific">Ditylenchus destructor</name>
    <dbReference type="NCBI Taxonomy" id="166010"/>
    <lineage>
        <taxon>Eukaryota</taxon>
        <taxon>Metazoa</taxon>
        <taxon>Ecdysozoa</taxon>
        <taxon>Nematoda</taxon>
        <taxon>Chromadorea</taxon>
        <taxon>Rhabditida</taxon>
        <taxon>Tylenchina</taxon>
        <taxon>Tylenchomorpha</taxon>
        <taxon>Sphaerularioidea</taxon>
        <taxon>Anguinidae</taxon>
        <taxon>Anguininae</taxon>
        <taxon>Ditylenchus</taxon>
    </lineage>
</organism>
<feature type="signal peptide" evidence="1">
    <location>
        <begin position="1"/>
        <end position="21"/>
    </location>
</feature>
<protein>
    <submittedName>
        <fullName evidence="2">Uncharacterized protein</fullName>
    </submittedName>
</protein>
<gene>
    <name evidence="2" type="ORF">DdX_18229</name>
</gene>
<keyword evidence="1" id="KW-0732">Signal</keyword>
<dbReference type="EMBL" id="JAKKPZ010000245">
    <property type="protein sequence ID" value="KAI1697892.1"/>
    <property type="molecule type" value="Genomic_DNA"/>
</dbReference>
<dbReference type="Proteomes" id="UP001201812">
    <property type="component" value="Unassembled WGS sequence"/>
</dbReference>
<evidence type="ECO:0000313" key="2">
    <source>
        <dbReference type="EMBL" id="KAI1697892.1"/>
    </source>
</evidence>
<reference evidence="2" key="1">
    <citation type="submission" date="2022-01" db="EMBL/GenBank/DDBJ databases">
        <title>Genome Sequence Resource for Two Populations of Ditylenchus destructor, the Migratory Endoparasitic Phytonematode.</title>
        <authorList>
            <person name="Zhang H."/>
            <person name="Lin R."/>
            <person name="Xie B."/>
        </authorList>
    </citation>
    <scope>NUCLEOTIDE SEQUENCE</scope>
    <source>
        <strain evidence="2">BazhouSP</strain>
    </source>
</reference>
<feature type="chain" id="PRO_5041909611" evidence="1">
    <location>
        <begin position="22"/>
        <end position="270"/>
    </location>
</feature>
<evidence type="ECO:0000313" key="3">
    <source>
        <dbReference type="Proteomes" id="UP001201812"/>
    </source>
</evidence>